<proteinExistence type="inferred from homology"/>
<dbReference type="AlphaFoldDB" id="A0AAV8UJN2"/>
<keyword evidence="7" id="KW-1185">Reference proteome</keyword>
<dbReference type="Pfam" id="PF00089">
    <property type="entry name" value="Trypsin"/>
    <property type="match status" value="1"/>
</dbReference>
<dbReference type="PANTHER" id="PTHR15462">
    <property type="entry name" value="SERINE PROTEASE"/>
    <property type="match status" value="1"/>
</dbReference>
<evidence type="ECO:0000256" key="3">
    <source>
        <dbReference type="SAM" id="MobiDB-lite"/>
    </source>
</evidence>
<accession>A0AAV8UJN2</accession>
<dbReference type="Gene3D" id="2.40.10.10">
    <property type="entry name" value="Trypsin-like serine proteases"/>
    <property type="match status" value="2"/>
</dbReference>
<reference evidence="6 7" key="1">
    <citation type="journal article" date="2023" name="Nat. Commun.">
        <title>Origin of minicircular mitochondrial genomes in red algae.</title>
        <authorList>
            <person name="Lee Y."/>
            <person name="Cho C.H."/>
            <person name="Lee Y.M."/>
            <person name="Park S.I."/>
            <person name="Yang J.H."/>
            <person name="West J.A."/>
            <person name="Bhattacharya D."/>
            <person name="Yoon H.S."/>
        </authorList>
    </citation>
    <scope>NUCLEOTIDE SEQUENCE [LARGE SCALE GENOMIC DNA]</scope>
    <source>
        <strain evidence="6 7">CCMP1338</strain>
        <tissue evidence="6">Whole cell</tissue>
    </source>
</reference>
<sequence length="846" mass="94161">MMRMWYILVLLLATLYAVQAVTVSAKSTGRKLFEWQRRDPLFRHVMSQIGTKSLQKRALEASPLGPSEDAIAAVRSKIQAGWLPDVLEDPKPGMKGPDKNPDIAETGSRKAFSTVERNSATRGQRRMLNQSSRVSHPFLYSSERYELNEIAPGVPAFPDSSVVKVYFSASKGAQQLEETEFECSGALIDPYFVLTAAHCVYDVNTEKFFKSYVIIPGMNDFIDPDGVLMSEKPYGVAHSVNMFTFGYVQTFGDLQYDFGLIQLDRPMTFAGAMGDTTSIPSLGEEVTFSGYPAVDFDSRTLVKSTGNVIFDDSKLIREADSINCQGYSGANVFKTNCDDDCTYKTWGVISYNICPFVFPCCFPLSGIVAVTKSRRSAIEKIIETETRESLRPYVIWYFDPKDVSKSEAASVSPTFHSGGSLMFKLSVVNRGQKAADRFVVSFYYVPARVRLELLPDFRKDLDFIDSFVEESQLGPDDFVTVAGELPMPDEFQEGDEIKIIAFVSADDEYRKDFSAHFISMGTTAAKEALEATESPEPSVSEEPSASATPTVSLEPSPSNPPTPTEAPDLTLSSPNNYGNYLSSPDFEPSSLSWILQGEGEYSEDEKYSGERSVKLPNGNSSVAQYVVLESGWYVFECRYKGNGPVSLKATRGSEVLMRKQYLEVTDKFEPYSTVGELGVLGKYKFTVTVMSDSIGFVDFCSVKKTEEPARPKRIGGEFLLNRDFERQNHEWVRDKGSFASEAEPLNGRYSMVLPRGGARAYQLLLLEQGDRYVFGCYSKGSGPLMLIVSRVGGKNVAEGKGESCPVLEWTRTTVRFTVPRFGFYRMYVKAKKDDKIIVDQCSLKKV</sequence>
<dbReference type="Gene3D" id="2.60.120.260">
    <property type="entry name" value="Galactose-binding domain-like"/>
    <property type="match status" value="1"/>
</dbReference>
<dbReference type="Proteomes" id="UP001157974">
    <property type="component" value="Unassembled WGS sequence"/>
</dbReference>
<dbReference type="InterPro" id="IPR018114">
    <property type="entry name" value="TRYPSIN_HIS"/>
</dbReference>
<gene>
    <name evidence="6" type="ORF">NDN08_003989</name>
</gene>
<dbReference type="InterPro" id="IPR001254">
    <property type="entry name" value="Trypsin_dom"/>
</dbReference>
<dbReference type="SMART" id="SM00020">
    <property type="entry name" value="Tryp_SPc"/>
    <property type="match status" value="1"/>
</dbReference>
<feature type="compositionally biased region" description="Polar residues" evidence="3">
    <location>
        <begin position="570"/>
        <end position="582"/>
    </location>
</feature>
<dbReference type="InterPro" id="IPR001314">
    <property type="entry name" value="Peptidase_S1A"/>
</dbReference>
<evidence type="ECO:0000256" key="2">
    <source>
        <dbReference type="ARBA" id="ARBA00022729"/>
    </source>
</evidence>
<organism evidence="6 7">
    <name type="scientific">Rhodosorus marinus</name>
    <dbReference type="NCBI Taxonomy" id="101924"/>
    <lineage>
        <taxon>Eukaryota</taxon>
        <taxon>Rhodophyta</taxon>
        <taxon>Stylonematophyceae</taxon>
        <taxon>Stylonematales</taxon>
        <taxon>Stylonemataceae</taxon>
        <taxon>Rhodosorus</taxon>
    </lineage>
</organism>
<feature type="region of interest" description="Disordered" evidence="3">
    <location>
        <begin position="526"/>
        <end position="583"/>
    </location>
</feature>
<comment type="caution">
    <text evidence="6">The sequence shown here is derived from an EMBL/GenBank/DDBJ whole genome shotgun (WGS) entry which is preliminary data.</text>
</comment>
<evidence type="ECO:0000259" key="5">
    <source>
        <dbReference type="PROSITE" id="PS50240"/>
    </source>
</evidence>
<dbReference type="GO" id="GO:0004252">
    <property type="term" value="F:serine-type endopeptidase activity"/>
    <property type="evidence" value="ECO:0007669"/>
    <property type="project" value="InterPro"/>
</dbReference>
<feature type="region of interest" description="Disordered" evidence="3">
    <location>
        <begin position="86"/>
        <end position="105"/>
    </location>
</feature>
<evidence type="ECO:0000256" key="4">
    <source>
        <dbReference type="SAM" id="SignalP"/>
    </source>
</evidence>
<dbReference type="SUPFAM" id="SSF50494">
    <property type="entry name" value="Trypsin-like serine proteases"/>
    <property type="match status" value="1"/>
</dbReference>
<feature type="compositionally biased region" description="Low complexity" evidence="3">
    <location>
        <begin position="526"/>
        <end position="549"/>
    </location>
</feature>
<feature type="signal peptide" evidence="4">
    <location>
        <begin position="1"/>
        <end position="20"/>
    </location>
</feature>
<comment type="similarity">
    <text evidence="1">Belongs to the peptidase S1 family.</text>
</comment>
<evidence type="ECO:0000256" key="1">
    <source>
        <dbReference type="ARBA" id="ARBA00007664"/>
    </source>
</evidence>
<dbReference type="GO" id="GO:0006508">
    <property type="term" value="P:proteolysis"/>
    <property type="evidence" value="ECO:0007669"/>
    <property type="project" value="InterPro"/>
</dbReference>
<protein>
    <recommendedName>
        <fullName evidence="5">Peptidase S1 domain-containing protein</fullName>
    </recommendedName>
</protein>
<feature type="compositionally biased region" description="Basic and acidic residues" evidence="3">
    <location>
        <begin position="88"/>
        <end position="102"/>
    </location>
</feature>
<dbReference type="PANTHER" id="PTHR15462:SF8">
    <property type="entry name" value="SERINE PROTEASE"/>
    <property type="match status" value="1"/>
</dbReference>
<dbReference type="InterPro" id="IPR009003">
    <property type="entry name" value="Peptidase_S1_PA"/>
</dbReference>
<feature type="domain" description="Peptidase S1" evidence="5">
    <location>
        <begin position="150"/>
        <end position="402"/>
    </location>
</feature>
<dbReference type="EMBL" id="JAMWBK010000010">
    <property type="protein sequence ID" value="KAJ8901783.1"/>
    <property type="molecule type" value="Genomic_DNA"/>
</dbReference>
<dbReference type="InterPro" id="IPR043504">
    <property type="entry name" value="Peptidase_S1_PA_chymotrypsin"/>
</dbReference>
<keyword evidence="2 4" id="KW-0732">Signal</keyword>
<dbReference type="PROSITE" id="PS00134">
    <property type="entry name" value="TRYPSIN_HIS"/>
    <property type="match status" value="1"/>
</dbReference>
<evidence type="ECO:0000313" key="6">
    <source>
        <dbReference type="EMBL" id="KAJ8901783.1"/>
    </source>
</evidence>
<dbReference type="PROSITE" id="PS50240">
    <property type="entry name" value="TRYPSIN_DOM"/>
    <property type="match status" value="1"/>
</dbReference>
<feature type="chain" id="PRO_5043608653" description="Peptidase S1 domain-containing protein" evidence="4">
    <location>
        <begin position="21"/>
        <end position="846"/>
    </location>
</feature>
<evidence type="ECO:0000313" key="7">
    <source>
        <dbReference type="Proteomes" id="UP001157974"/>
    </source>
</evidence>
<dbReference type="InterPro" id="IPR050966">
    <property type="entry name" value="Glutamyl_endopeptidase"/>
</dbReference>
<name>A0AAV8UJN2_9RHOD</name>
<dbReference type="PRINTS" id="PR00722">
    <property type="entry name" value="CHYMOTRYPSIN"/>
</dbReference>